<sequence>MLFFVACQLTSGLNPRDLNDTRPPIRMNQIKPKETLRWPLLPALLMVALGQAGCGPDEPEPPSAAQTKPQPAPKVDSRSLHELAATDEADALRHALQLGQAIDAFNALGQAPLHIAAIHNRPANIEVLLAHRANLHAKTQKEKIDALYLACAHDSRDAVKRLLANGGKLDSTAPNGWTAVHVAAINGRDAVLQLLHDLGKDLSTLCPDGTPLDFARIHNRDSTVQLLKRLGAKKGASLSVHLAARHGDIEALNDWVKRNRANVHFRAKKHQAMPLHWAAEADQAEAAELLLNRGADKAARTDGGWTPLHSAAAKGSTNVIALLLKRRAPVNAISQSGTPLDLAKGHQQTKAAAMLQARRGRAGHEVSIHMAAAKGDAIAVQAFLRRGVKVNMPGPLHKSTPLHWAAGAGKVNTMEVLISLGADVDALSNSNATPLHQAVLRNRPEAVKLLIRSNADLNSQNKSGHTPLDYAKANDWSELATLLQEAGALSGKSL</sequence>
<dbReference type="Gene3D" id="1.25.40.20">
    <property type="entry name" value="Ankyrin repeat-containing domain"/>
    <property type="match status" value="6"/>
</dbReference>
<dbReference type="InterPro" id="IPR002110">
    <property type="entry name" value="Ankyrin_rpt"/>
</dbReference>
<protein>
    <submittedName>
        <fullName evidence="4">Uncharacterized protein</fullName>
    </submittedName>
</protein>
<dbReference type="PRINTS" id="PR01415">
    <property type="entry name" value="ANKYRIN"/>
</dbReference>
<feature type="region of interest" description="Disordered" evidence="3">
    <location>
        <begin position="52"/>
        <end position="76"/>
    </location>
</feature>
<name>A0A381NST5_9ZZZZ</name>
<dbReference type="SMART" id="SM00248">
    <property type="entry name" value="ANK"/>
    <property type="match status" value="9"/>
</dbReference>
<dbReference type="SUPFAM" id="SSF48403">
    <property type="entry name" value="Ankyrin repeat"/>
    <property type="match status" value="2"/>
</dbReference>
<evidence type="ECO:0000313" key="4">
    <source>
        <dbReference type="EMBL" id="SUZ56533.1"/>
    </source>
</evidence>
<keyword evidence="2" id="KW-0040">ANK repeat</keyword>
<dbReference type="InterPro" id="IPR036770">
    <property type="entry name" value="Ankyrin_rpt-contain_sf"/>
</dbReference>
<organism evidence="4">
    <name type="scientific">marine metagenome</name>
    <dbReference type="NCBI Taxonomy" id="408172"/>
    <lineage>
        <taxon>unclassified sequences</taxon>
        <taxon>metagenomes</taxon>
        <taxon>ecological metagenomes</taxon>
    </lineage>
</organism>
<reference evidence="4" key="1">
    <citation type="submission" date="2018-05" db="EMBL/GenBank/DDBJ databases">
        <authorList>
            <person name="Lanie J.A."/>
            <person name="Ng W.-L."/>
            <person name="Kazmierczak K.M."/>
            <person name="Andrzejewski T.M."/>
            <person name="Davidsen T.M."/>
            <person name="Wayne K.J."/>
            <person name="Tettelin H."/>
            <person name="Glass J.I."/>
            <person name="Rusch D."/>
            <person name="Podicherti R."/>
            <person name="Tsui H.-C.T."/>
            <person name="Winkler M.E."/>
        </authorList>
    </citation>
    <scope>NUCLEOTIDE SEQUENCE</scope>
</reference>
<dbReference type="PROSITE" id="PS50088">
    <property type="entry name" value="ANK_REPEAT"/>
    <property type="match status" value="6"/>
</dbReference>
<dbReference type="EMBL" id="UINC01000508">
    <property type="protein sequence ID" value="SUZ56533.1"/>
    <property type="molecule type" value="Genomic_DNA"/>
</dbReference>
<dbReference type="Pfam" id="PF00023">
    <property type="entry name" value="Ank"/>
    <property type="match status" value="1"/>
</dbReference>
<dbReference type="PANTHER" id="PTHR24198">
    <property type="entry name" value="ANKYRIN REPEAT AND PROTEIN KINASE DOMAIN-CONTAINING PROTEIN"/>
    <property type="match status" value="1"/>
</dbReference>
<evidence type="ECO:0000256" key="2">
    <source>
        <dbReference type="ARBA" id="ARBA00023043"/>
    </source>
</evidence>
<evidence type="ECO:0000256" key="1">
    <source>
        <dbReference type="ARBA" id="ARBA00022737"/>
    </source>
</evidence>
<dbReference type="PROSITE" id="PS50297">
    <property type="entry name" value="ANK_REP_REGION"/>
    <property type="match status" value="6"/>
</dbReference>
<gene>
    <name evidence="4" type="ORF">METZ01_LOCUS9387</name>
</gene>
<dbReference type="Pfam" id="PF12796">
    <property type="entry name" value="Ank_2"/>
    <property type="match status" value="3"/>
</dbReference>
<keyword evidence="1" id="KW-0677">Repeat</keyword>
<dbReference type="AlphaFoldDB" id="A0A381NST5"/>
<dbReference type="PANTHER" id="PTHR24198:SF165">
    <property type="entry name" value="ANKYRIN REPEAT-CONTAINING PROTEIN-RELATED"/>
    <property type="match status" value="1"/>
</dbReference>
<proteinExistence type="predicted"/>
<evidence type="ECO:0000256" key="3">
    <source>
        <dbReference type="SAM" id="MobiDB-lite"/>
    </source>
</evidence>
<accession>A0A381NST5</accession>